<feature type="transmembrane region" description="Helical" evidence="7">
    <location>
        <begin position="132"/>
        <end position="151"/>
    </location>
</feature>
<evidence type="ECO:0000256" key="1">
    <source>
        <dbReference type="ARBA" id="ARBA00004651"/>
    </source>
</evidence>
<dbReference type="CDD" id="cd01610">
    <property type="entry name" value="PAP2_like"/>
    <property type="match status" value="1"/>
</dbReference>
<reference evidence="9" key="1">
    <citation type="submission" date="2020-12" db="EMBL/GenBank/DDBJ databases">
        <title>Bacterial novel species Mucilaginibacter sp. SD-g isolated from soil.</title>
        <authorList>
            <person name="Jung H.-Y."/>
        </authorList>
    </citation>
    <scope>NUCLEOTIDE SEQUENCE</scope>
    <source>
        <strain evidence="9">SD-g</strain>
    </source>
</reference>
<dbReference type="Proteomes" id="UP000613193">
    <property type="component" value="Unassembled WGS sequence"/>
</dbReference>
<feature type="transmembrane region" description="Helical" evidence="7">
    <location>
        <begin position="53"/>
        <end position="75"/>
    </location>
</feature>
<dbReference type="InterPro" id="IPR000326">
    <property type="entry name" value="PAP2/HPO"/>
</dbReference>
<comment type="subcellular location">
    <subcellularLocation>
        <location evidence="1">Cell membrane</location>
        <topology evidence="1">Multi-pass membrane protein</topology>
    </subcellularLocation>
</comment>
<dbReference type="PANTHER" id="PTHR14969">
    <property type="entry name" value="SPHINGOSINE-1-PHOSPHATE PHOSPHOHYDROLASE"/>
    <property type="match status" value="1"/>
</dbReference>
<evidence type="ECO:0000256" key="4">
    <source>
        <dbReference type="ARBA" id="ARBA00022801"/>
    </source>
</evidence>
<dbReference type="GO" id="GO:0016787">
    <property type="term" value="F:hydrolase activity"/>
    <property type="evidence" value="ECO:0007669"/>
    <property type="project" value="UniProtKB-KW"/>
</dbReference>
<evidence type="ECO:0000256" key="2">
    <source>
        <dbReference type="ARBA" id="ARBA00022475"/>
    </source>
</evidence>
<gene>
    <name evidence="9" type="ORF">I5M19_14475</name>
</gene>
<accession>A0A934UP21</accession>
<sequence length="221" mass="25462">MNTGAKDVLYRNRYFFLPYLIILCACIIIKVLYTRETIFFAVNARYSNWADIVMPYVTYIGDGIAIIIIAIVLLFYSYRSSFLLITGYIITSVVAQILKYSFDMPRPKVYFSAKLDQIHFVKDMYILSTHSFPSGHTVTAFSAGMVLTYLVKNKLWGALFLVIAVLVGFSRIYLSQHFFEDVLAGSVIGTVVTVLWLSWIDRRPFLQTSRWNRGLLSRRKL</sequence>
<organism evidence="9 10">
    <name type="scientific">Mucilaginibacter segetis</name>
    <dbReference type="NCBI Taxonomy" id="2793071"/>
    <lineage>
        <taxon>Bacteria</taxon>
        <taxon>Pseudomonadati</taxon>
        <taxon>Bacteroidota</taxon>
        <taxon>Sphingobacteriia</taxon>
        <taxon>Sphingobacteriales</taxon>
        <taxon>Sphingobacteriaceae</taxon>
        <taxon>Mucilaginibacter</taxon>
    </lineage>
</organism>
<name>A0A934UP21_9SPHI</name>
<feature type="transmembrane region" description="Helical" evidence="7">
    <location>
        <begin position="182"/>
        <end position="200"/>
    </location>
</feature>
<evidence type="ECO:0000313" key="10">
    <source>
        <dbReference type="Proteomes" id="UP000613193"/>
    </source>
</evidence>
<evidence type="ECO:0000256" key="6">
    <source>
        <dbReference type="ARBA" id="ARBA00023136"/>
    </source>
</evidence>
<keyword evidence="10" id="KW-1185">Reference proteome</keyword>
<keyword evidence="5 7" id="KW-1133">Transmembrane helix</keyword>
<evidence type="ECO:0000256" key="7">
    <source>
        <dbReference type="SAM" id="Phobius"/>
    </source>
</evidence>
<dbReference type="PROSITE" id="PS51257">
    <property type="entry name" value="PROKAR_LIPOPROTEIN"/>
    <property type="match status" value="1"/>
</dbReference>
<feature type="transmembrane region" description="Helical" evidence="7">
    <location>
        <begin position="158"/>
        <end position="176"/>
    </location>
</feature>
<dbReference type="GO" id="GO:0005886">
    <property type="term" value="C:plasma membrane"/>
    <property type="evidence" value="ECO:0007669"/>
    <property type="project" value="UniProtKB-SubCell"/>
</dbReference>
<feature type="domain" description="Phosphatidic acid phosphatase type 2/haloperoxidase" evidence="8">
    <location>
        <begin position="82"/>
        <end position="197"/>
    </location>
</feature>
<evidence type="ECO:0000259" key="8">
    <source>
        <dbReference type="SMART" id="SM00014"/>
    </source>
</evidence>
<protein>
    <submittedName>
        <fullName evidence="9">Phosphatase PAP2 family protein</fullName>
    </submittedName>
</protein>
<dbReference type="SMART" id="SM00014">
    <property type="entry name" value="acidPPc"/>
    <property type="match status" value="1"/>
</dbReference>
<proteinExistence type="predicted"/>
<evidence type="ECO:0000256" key="5">
    <source>
        <dbReference type="ARBA" id="ARBA00022989"/>
    </source>
</evidence>
<feature type="transmembrane region" description="Helical" evidence="7">
    <location>
        <begin position="82"/>
        <end position="102"/>
    </location>
</feature>
<dbReference type="PANTHER" id="PTHR14969:SF62">
    <property type="entry name" value="DECAPRENYLPHOSPHORYL-5-PHOSPHORIBOSE PHOSPHATASE RV3807C-RELATED"/>
    <property type="match status" value="1"/>
</dbReference>
<keyword evidence="6 7" id="KW-0472">Membrane</keyword>
<keyword evidence="2" id="KW-1003">Cell membrane</keyword>
<keyword evidence="4" id="KW-0378">Hydrolase</keyword>
<feature type="transmembrane region" description="Helical" evidence="7">
    <location>
        <begin position="12"/>
        <end position="33"/>
    </location>
</feature>
<dbReference type="SUPFAM" id="SSF48317">
    <property type="entry name" value="Acid phosphatase/Vanadium-dependent haloperoxidase"/>
    <property type="match status" value="1"/>
</dbReference>
<dbReference type="InterPro" id="IPR036938">
    <property type="entry name" value="PAP2/HPO_sf"/>
</dbReference>
<dbReference type="AlphaFoldDB" id="A0A934UP21"/>
<evidence type="ECO:0000313" key="9">
    <source>
        <dbReference type="EMBL" id="MBK0380527.1"/>
    </source>
</evidence>
<dbReference type="Gene3D" id="1.20.144.10">
    <property type="entry name" value="Phosphatidic acid phosphatase type 2/haloperoxidase"/>
    <property type="match status" value="1"/>
</dbReference>
<dbReference type="EMBL" id="JAEHFW010000003">
    <property type="protein sequence ID" value="MBK0380527.1"/>
    <property type="molecule type" value="Genomic_DNA"/>
</dbReference>
<dbReference type="Pfam" id="PF01569">
    <property type="entry name" value="PAP2"/>
    <property type="match status" value="1"/>
</dbReference>
<comment type="caution">
    <text evidence="9">The sequence shown here is derived from an EMBL/GenBank/DDBJ whole genome shotgun (WGS) entry which is preliminary data.</text>
</comment>
<evidence type="ECO:0000256" key="3">
    <source>
        <dbReference type="ARBA" id="ARBA00022692"/>
    </source>
</evidence>
<dbReference type="RefSeq" id="WP_200067076.1">
    <property type="nucleotide sequence ID" value="NZ_JAEHFW010000003.1"/>
</dbReference>
<keyword evidence="3 7" id="KW-0812">Transmembrane</keyword>